<accession>A0A3Z6QS37</accession>
<dbReference type="AlphaFoldDB" id="A0A3T7S4U4"/>
<reference evidence="1" key="1">
    <citation type="submission" date="2018-06" db="EMBL/GenBank/DDBJ databases">
        <authorList>
            <person name="Ashton P.M."/>
            <person name="Dallman T."/>
            <person name="Nair S."/>
            <person name="De Pinna E."/>
            <person name="Peters T."/>
            <person name="Grant K."/>
        </authorList>
    </citation>
    <scope>NUCLEOTIDE SEQUENCE [LARGE SCALE GENOMIC DNA]</scope>
    <source>
        <strain evidence="1">310211</strain>
    </source>
</reference>
<accession>A0A3T7S4U4</accession>
<organism evidence="1">
    <name type="scientific">Salmonella enterica I</name>
    <dbReference type="NCBI Taxonomy" id="59201"/>
    <lineage>
        <taxon>Bacteria</taxon>
        <taxon>Pseudomonadati</taxon>
        <taxon>Pseudomonadota</taxon>
        <taxon>Gammaproteobacteria</taxon>
        <taxon>Enterobacterales</taxon>
        <taxon>Enterobacteriaceae</taxon>
        <taxon>Salmonella</taxon>
    </lineage>
</organism>
<evidence type="ECO:0000313" key="1">
    <source>
        <dbReference type="EMBL" id="EAA1980178.1"/>
    </source>
</evidence>
<protein>
    <submittedName>
        <fullName evidence="1">Uncharacterized protein</fullName>
    </submittedName>
</protein>
<gene>
    <name evidence="1" type="ORF">DM051_23380</name>
</gene>
<proteinExistence type="predicted"/>
<sequence>MFMLLLSGKRYDPDTFINVRQVYGTTLAGCGYSIPVKALSGDIVSGGNTLSIPVKSAFGTTMDNGADLQKPVKSVYGYLLVTET</sequence>
<name>A0A3T7S4U4_SALET</name>
<dbReference type="EMBL" id="AAAATI010000038">
    <property type="protein sequence ID" value="EAA1980178.1"/>
    <property type="molecule type" value="Genomic_DNA"/>
</dbReference>
<comment type="caution">
    <text evidence="1">The sequence shown here is derived from an EMBL/GenBank/DDBJ whole genome shotgun (WGS) entry which is preliminary data.</text>
</comment>
<dbReference type="Proteomes" id="UP000839671">
    <property type="component" value="Unassembled WGS sequence"/>
</dbReference>